<protein>
    <submittedName>
        <fullName evidence="1">Thiol-disulfide oxidoreductase DCC family protein</fullName>
    </submittedName>
</protein>
<evidence type="ECO:0000313" key="1">
    <source>
        <dbReference type="EMBL" id="WNM56419.1"/>
    </source>
</evidence>
<dbReference type="RefSeq" id="WP_312640009.1">
    <property type="nucleotide sequence ID" value="NZ_CP116967.1"/>
</dbReference>
<sequence length="144" mass="16774">MKQGSSLPSHDWGKHEKVIVFDGVCNFCNAFVNFVLERDSRGLFKFGTLQSQPAQDILTHLHLSTQDYETFLLLEHGKVFTKSTAALKIFRSLPGAWPWLYAFLIIPRPLRDMVYSFIARHRYQWMGKSDSCRVPTPHERTRFI</sequence>
<dbReference type="InterPro" id="IPR007263">
    <property type="entry name" value="DCC1-like"/>
</dbReference>
<dbReference type="InterPro" id="IPR052927">
    <property type="entry name" value="DCC_oxidoreductase"/>
</dbReference>
<proteinExistence type="predicted"/>
<dbReference type="GO" id="GO:0015035">
    <property type="term" value="F:protein-disulfide reductase activity"/>
    <property type="evidence" value="ECO:0007669"/>
    <property type="project" value="InterPro"/>
</dbReference>
<dbReference type="AlphaFoldDB" id="A0AA96GCW2"/>
<name>A0AA96GCW2_9BACT</name>
<organism evidence="1 2">
    <name type="scientific">Candidatus Nitrospira allomarina</name>
    <dbReference type="NCBI Taxonomy" id="3020900"/>
    <lineage>
        <taxon>Bacteria</taxon>
        <taxon>Pseudomonadati</taxon>
        <taxon>Nitrospirota</taxon>
        <taxon>Nitrospiria</taxon>
        <taxon>Nitrospirales</taxon>
        <taxon>Nitrospiraceae</taxon>
        <taxon>Nitrospira</taxon>
    </lineage>
</organism>
<dbReference type="KEGG" id="nall:PP769_10530"/>
<dbReference type="Pfam" id="PF04134">
    <property type="entry name" value="DCC1-like"/>
    <property type="match status" value="1"/>
</dbReference>
<dbReference type="EMBL" id="CP116967">
    <property type="protein sequence ID" value="WNM56419.1"/>
    <property type="molecule type" value="Genomic_DNA"/>
</dbReference>
<accession>A0AA96GCW2</accession>
<evidence type="ECO:0000313" key="2">
    <source>
        <dbReference type="Proteomes" id="UP001302719"/>
    </source>
</evidence>
<reference evidence="1 2" key="1">
    <citation type="submission" date="2023-01" db="EMBL/GenBank/DDBJ databases">
        <title>Cultivation and genomic characterization of new, ubiquitous marine nitrite-oxidizing bacteria from the Nitrospirales.</title>
        <authorList>
            <person name="Mueller A.J."/>
            <person name="Daebeler A."/>
            <person name="Herbold C.W."/>
            <person name="Kirkegaard R.H."/>
            <person name="Daims H."/>
        </authorList>
    </citation>
    <scope>NUCLEOTIDE SEQUENCE [LARGE SCALE GENOMIC DNA]</scope>
    <source>
        <strain evidence="1 2">VA</strain>
    </source>
</reference>
<dbReference type="PANTHER" id="PTHR33639">
    <property type="entry name" value="THIOL-DISULFIDE OXIDOREDUCTASE DCC"/>
    <property type="match status" value="1"/>
</dbReference>
<keyword evidence="2" id="KW-1185">Reference proteome</keyword>
<gene>
    <name evidence="1" type="ORF">PP769_10530</name>
</gene>
<dbReference type="Proteomes" id="UP001302719">
    <property type="component" value="Chromosome"/>
</dbReference>
<dbReference type="PANTHER" id="PTHR33639:SF2">
    <property type="entry name" value="DUF393 DOMAIN-CONTAINING PROTEIN"/>
    <property type="match status" value="1"/>
</dbReference>